<evidence type="ECO:0000313" key="6">
    <source>
        <dbReference type="Proteomes" id="UP000323075"/>
    </source>
</evidence>
<dbReference type="Proteomes" id="UP000296216">
    <property type="component" value="Chromosome"/>
</dbReference>
<feature type="compositionally biased region" description="Polar residues" evidence="1">
    <location>
        <begin position="140"/>
        <end position="151"/>
    </location>
</feature>
<organism evidence="3 5">
    <name type="scientific">Halobacterium salinarum (strain ATCC 33171 / DSM 3754 / JCM 8978 / NBRC 102687 / NCIMB 764 / 91-R6)</name>
    <dbReference type="NCBI Taxonomy" id="2597657"/>
    <lineage>
        <taxon>Archaea</taxon>
        <taxon>Methanobacteriati</taxon>
        <taxon>Methanobacteriota</taxon>
        <taxon>Stenosarchaea group</taxon>
        <taxon>Halobacteria</taxon>
        <taxon>Halobacteriales</taxon>
        <taxon>Halobacteriaceae</taxon>
        <taxon>Halobacterium</taxon>
    </lineage>
</organism>
<reference evidence="4 6" key="2">
    <citation type="submission" date="2019-07" db="EMBL/GenBank/DDBJ databases">
        <title>Genomic Encyclopedia of Archaeal and Bacterial Type Strains, Phase II (KMG-II): from individual species to whole genera.</title>
        <authorList>
            <person name="Goeker M."/>
        </authorList>
    </citation>
    <scope>NUCLEOTIDE SEQUENCE [LARGE SCALE GENOMIC DNA]</scope>
    <source>
        <strain evidence="4 6">DSM 3754</strain>
    </source>
</reference>
<accession>A0A4D6GUS2</accession>
<dbReference type="GeneID" id="68694543"/>
<evidence type="ECO:0000313" key="3">
    <source>
        <dbReference type="EMBL" id="QCC45604.1"/>
    </source>
</evidence>
<feature type="region of interest" description="Disordered" evidence="1">
    <location>
        <begin position="140"/>
        <end position="163"/>
    </location>
</feature>
<evidence type="ECO:0000313" key="4">
    <source>
        <dbReference type="EMBL" id="TYO81866.1"/>
    </source>
</evidence>
<feature type="transmembrane region" description="Helical" evidence="2">
    <location>
        <begin position="232"/>
        <end position="254"/>
    </location>
</feature>
<gene>
    <name evidence="4" type="ORF">APQ99_00378</name>
    <name evidence="3" type="ORF">HBSAL_09800</name>
</gene>
<dbReference type="AlphaFoldDB" id="A0A4D6GUS2"/>
<keyword evidence="2" id="KW-1133">Transmembrane helix</keyword>
<evidence type="ECO:0000256" key="1">
    <source>
        <dbReference type="SAM" id="MobiDB-lite"/>
    </source>
</evidence>
<name>A0A4D6GUS2_HALS9</name>
<proteinExistence type="predicted"/>
<dbReference type="Proteomes" id="UP000323075">
    <property type="component" value="Unassembled WGS sequence"/>
</dbReference>
<dbReference type="EMBL" id="VRYN01000001">
    <property type="protein sequence ID" value="TYO81866.1"/>
    <property type="molecule type" value="Genomic_DNA"/>
</dbReference>
<reference evidence="3 5" key="1">
    <citation type="journal article" date="2019" name="Microbiol. Resour. Announc.">
        <title>The Genome Sequence of the Halobacterium salinarum Type Strain Is Closely Related to That of Laboratory Strains NRC-1 and R1.</title>
        <authorList>
            <person name="Pfeiffer F."/>
            <person name="Marchfelder A."/>
            <person name="Habermann B."/>
            <person name="Dyall-Smith M.L."/>
        </authorList>
    </citation>
    <scope>NUCLEOTIDE SEQUENCE [LARGE SCALE GENOMIC DNA]</scope>
    <source>
        <strain evidence="3">91-R6</strain>
        <strain evidence="5">ATCC 33171 / DSM 3754 / JCM 8978 / NBRC 102687 / NCIMB 764 / 91-R6</strain>
    </source>
</reference>
<evidence type="ECO:0000313" key="5">
    <source>
        <dbReference type="Proteomes" id="UP000296216"/>
    </source>
</evidence>
<dbReference type="EMBL" id="CP038631">
    <property type="protein sequence ID" value="QCC45604.1"/>
    <property type="molecule type" value="Genomic_DNA"/>
</dbReference>
<keyword evidence="2" id="KW-0812">Transmembrane</keyword>
<sequence length="264" mass="28317">MSSSHYSELGAVLAVVALLAVAATPAAAVSVSGDEPSTAQVGEQQSTTFEVAEPFSDYEEWTLRAETDLENVTWTIQTFDNAGNQVDEETLTGQAIEYDFDAATAVTRADVQIEGTTPGTETFQWSYDPEQTVTYASFEQTQRGGSTSQIGSAFETRPYTTDSREARRAIDDAEAAVERATDAGGSVTGAERDVRDAIEFYNAGEFNQAVTNANEAESAASSAQSSAKRTRLLMYGGAAVVVLLVLGGLGYWYLQQRDTYDKLG</sequence>
<keyword evidence="2" id="KW-0472">Membrane</keyword>
<reference evidence="3" key="3">
    <citation type="journal article" name="MicrobiologyOpen">
        <title>Whole-genome comparison between the type strain of Halobacterium salinarum (DSM 3754(T)) and the laboratory strains R1 and NRC-1.</title>
        <authorList>
            <person name="Pfeiffer F."/>
            <person name="Losensky G."/>
            <person name="Marchfelder A."/>
            <person name="Habermann B."/>
            <person name="Dyall-Smith M."/>
        </authorList>
    </citation>
    <scope>NUCLEOTIDE SEQUENCE</scope>
    <source>
        <strain evidence="3">91-R6</strain>
    </source>
</reference>
<evidence type="ECO:0000256" key="2">
    <source>
        <dbReference type="SAM" id="Phobius"/>
    </source>
</evidence>
<dbReference type="RefSeq" id="WP_010903419.1">
    <property type="nucleotide sequence ID" value="NZ_VRYN01000001.1"/>
</dbReference>
<protein>
    <submittedName>
        <fullName evidence="3">Uncharacterized protein</fullName>
    </submittedName>
</protein>